<dbReference type="Pfam" id="PF00067">
    <property type="entry name" value="p450"/>
    <property type="match status" value="1"/>
</dbReference>
<organism evidence="5 6">
    <name type="scientific">Engystomops pustulosus</name>
    <name type="common">Tungara frog</name>
    <name type="synonym">Physalaemus pustulosus</name>
    <dbReference type="NCBI Taxonomy" id="76066"/>
    <lineage>
        <taxon>Eukaryota</taxon>
        <taxon>Metazoa</taxon>
        <taxon>Chordata</taxon>
        <taxon>Craniata</taxon>
        <taxon>Vertebrata</taxon>
        <taxon>Euteleostomi</taxon>
        <taxon>Amphibia</taxon>
        <taxon>Batrachia</taxon>
        <taxon>Anura</taxon>
        <taxon>Neobatrachia</taxon>
        <taxon>Hyloidea</taxon>
        <taxon>Leptodactylidae</taxon>
        <taxon>Leiuperinae</taxon>
        <taxon>Engystomops</taxon>
    </lineage>
</organism>
<comment type="similarity">
    <text evidence="2">Belongs to the cytochrome P450 family.</text>
</comment>
<dbReference type="GO" id="GO:0006805">
    <property type="term" value="P:xenobiotic metabolic process"/>
    <property type="evidence" value="ECO:0007669"/>
    <property type="project" value="TreeGrafter"/>
</dbReference>
<dbReference type="InterPro" id="IPR002401">
    <property type="entry name" value="Cyt_P450_E_grp-I"/>
</dbReference>
<evidence type="ECO:0000313" key="5">
    <source>
        <dbReference type="EMBL" id="KAG8547698.1"/>
    </source>
</evidence>
<dbReference type="AlphaFoldDB" id="A0AAV6ZHG7"/>
<evidence type="ECO:0000256" key="1">
    <source>
        <dbReference type="ARBA" id="ARBA00001971"/>
    </source>
</evidence>
<evidence type="ECO:0000256" key="3">
    <source>
        <dbReference type="ARBA" id="ARBA00022723"/>
    </source>
</evidence>
<sequence length="126" mass="14453">MKKKYGPVFTLYFGSKPGVVISGYKAIKEALVNQNDMFGDRGDYPAFSNFLGDHDISFANGDGWKHRRHFALTTLRHFGMGKRSVEEKILEEAQYLIKELKETKGKTMETLGNTLHCFLWFSLLKI</sequence>
<evidence type="ECO:0000256" key="4">
    <source>
        <dbReference type="ARBA" id="ARBA00023004"/>
    </source>
</evidence>
<dbReference type="GO" id="GO:0016712">
    <property type="term" value="F:oxidoreductase activity, acting on paired donors, with incorporation or reduction of molecular oxygen, reduced flavin or flavoprotein as one donor, and incorporation of one atom of oxygen"/>
    <property type="evidence" value="ECO:0007669"/>
    <property type="project" value="TreeGrafter"/>
</dbReference>
<dbReference type="PRINTS" id="PR00463">
    <property type="entry name" value="EP450I"/>
</dbReference>
<dbReference type="PANTHER" id="PTHR24300:SF375">
    <property type="entry name" value="CYTOCHROME P450 FAMILY"/>
    <property type="match status" value="1"/>
</dbReference>
<proteinExistence type="inferred from homology"/>
<dbReference type="PANTHER" id="PTHR24300">
    <property type="entry name" value="CYTOCHROME P450 508A4-RELATED"/>
    <property type="match status" value="1"/>
</dbReference>
<accession>A0AAV6ZHG7</accession>
<evidence type="ECO:0000256" key="2">
    <source>
        <dbReference type="ARBA" id="ARBA00010617"/>
    </source>
</evidence>
<keyword evidence="4" id="KW-0408">Iron</keyword>
<dbReference type="InterPro" id="IPR050182">
    <property type="entry name" value="Cytochrome_P450_fam2"/>
</dbReference>
<keyword evidence="6" id="KW-1185">Reference proteome</keyword>
<dbReference type="GO" id="GO:0006082">
    <property type="term" value="P:organic acid metabolic process"/>
    <property type="evidence" value="ECO:0007669"/>
    <property type="project" value="TreeGrafter"/>
</dbReference>
<dbReference type="SUPFAM" id="SSF48264">
    <property type="entry name" value="Cytochrome P450"/>
    <property type="match status" value="1"/>
</dbReference>
<keyword evidence="3" id="KW-0479">Metal-binding</keyword>
<dbReference type="GO" id="GO:0020037">
    <property type="term" value="F:heme binding"/>
    <property type="evidence" value="ECO:0007669"/>
    <property type="project" value="InterPro"/>
</dbReference>
<comment type="caution">
    <text evidence="5">The sequence shown here is derived from an EMBL/GenBank/DDBJ whole genome shotgun (WGS) entry which is preliminary data.</text>
</comment>
<dbReference type="GO" id="GO:0005506">
    <property type="term" value="F:iron ion binding"/>
    <property type="evidence" value="ECO:0007669"/>
    <property type="project" value="InterPro"/>
</dbReference>
<dbReference type="InterPro" id="IPR036396">
    <property type="entry name" value="Cyt_P450_sf"/>
</dbReference>
<dbReference type="GO" id="GO:0005737">
    <property type="term" value="C:cytoplasm"/>
    <property type="evidence" value="ECO:0007669"/>
    <property type="project" value="TreeGrafter"/>
</dbReference>
<evidence type="ECO:0000313" key="6">
    <source>
        <dbReference type="Proteomes" id="UP000824782"/>
    </source>
</evidence>
<evidence type="ECO:0008006" key="7">
    <source>
        <dbReference type="Google" id="ProtNLM"/>
    </source>
</evidence>
<gene>
    <name evidence="5" type="ORF">GDO81_027775</name>
</gene>
<dbReference type="Gene3D" id="1.10.630.10">
    <property type="entry name" value="Cytochrome P450"/>
    <property type="match status" value="1"/>
</dbReference>
<dbReference type="InterPro" id="IPR001128">
    <property type="entry name" value="Cyt_P450"/>
</dbReference>
<comment type="cofactor">
    <cofactor evidence="1">
        <name>heme</name>
        <dbReference type="ChEBI" id="CHEBI:30413"/>
    </cofactor>
</comment>
<dbReference type="EMBL" id="WNYA01000647">
    <property type="protein sequence ID" value="KAG8547698.1"/>
    <property type="molecule type" value="Genomic_DNA"/>
</dbReference>
<protein>
    <recommendedName>
        <fullName evidence="7">Cytochrome P450</fullName>
    </recommendedName>
</protein>
<name>A0AAV6ZHG7_ENGPU</name>
<dbReference type="Proteomes" id="UP000824782">
    <property type="component" value="Unassembled WGS sequence"/>
</dbReference>
<reference evidence="5" key="1">
    <citation type="thesis" date="2020" institute="ProQuest LLC" country="789 East Eisenhower Parkway, Ann Arbor, MI, USA">
        <title>Comparative Genomics and Chromosome Evolution.</title>
        <authorList>
            <person name="Mudd A.B."/>
        </authorList>
    </citation>
    <scope>NUCLEOTIDE SEQUENCE</scope>
    <source>
        <strain evidence="5">237g6f4</strain>
        <tissue evidence="5">Blood</tissue>
    </source>
</reference>